<sequence>MTIYVDNKVTSVIDLRFDESFWTRGEYPSFYENNTVPEKVDNPWYKSGANSAPFDQSFYLILNVAVGGTNGFFPDNVGDKPWLDSSTTAMSDFWAAKDRWYATWPTDLTKRGMAVRSVKMWQRC</sequence>
<dbReference type="InterPro" id="IPR013320">
    <property type="entry name" value="ConA-like_dom_sf"/>
</dbReference>
<comment type="similarity">
    <text evidence="1">Belongs to the glycosyl hydrolase 16 family.</text>
</comment>
<dbReference type="EMBL" id="RSCD01000014">
    <property type="protein sequence ID" value="RSH89165.1"/>
    <property type="molecule type" value="Genomic_DNA"/>
</dbReference>
<organism evidence="2 3">
    <name type="scientific">Saitozyma podzolica</name>
    <dbReference type="NCBI Taxonomy" id="1890683"/>
    <lineage>
        <taxon>Eukaryota</taxon>
        <taxon>Fungi</taxon>
        <taxon>Dikarya</taxon>
        <taxon>Basidiomycota</taxon>
        <taxon>Agaricomycotina</taxon>
        <taxon>Tremellomycetes</taxon>
        <taxon>Tremellales</taxon>
        <taxon>Trimorphomycetaceae</taxon>
        <taxon>Saitozyma</taxon>
    </lineage>
</organism>
<dbReference type="AlphaFoldDB" id="A0A427YDD4"/>
<gene>
    <name evidence="2" type="ORF">EHS25_002277</name>
</gene>
<evidence type="ECO:0008006" key="4">
    <source>
        <dbReference type="Google" id="ProtNLM"/>
    </source>
</evidence>
<dbReference type="Proteomes" id="UP000279259">
    <property type="component" value="Unassembled WGS sequence"/>
</dbReference>
<comment type="caution">
    <text evidence="2">The sequence shown here is derived from an EMBL/GenBank/DDBJ whole genome shotgun (WGS) entry which is preliminary data.</text>
</comment>
<evidence type="ECO:0000256" key="1">
    <source>
        <dbReference type="ARBA" id="ARBA00006865"/>
    </source>
</evidence>
<accession>A0A427YDD4</accession>
<name>A0A427YDD4_9TREE</name>
<proteinExistence type="inferred from homology"/>
<dbReference type="Gene3D" id="2.60.120.200">
    <property type="match status" value="1"/>
</dbReference>
<keyword evidence="3" id="KW-1185">Reference proteome</keyword>
<dbReference type="STRING" id="1890683.A0A427YDD4"/>
<evidence type="ECO:0000313" key="2">
    <source>
        <dbReference type="EMBL" id="RSH89165.1"/>
    </source>
</evidence>
<dbReference type="PANTHER" id="PTHR10963:SF55">
    <property type="entry name" value="GLYCOSIDE HYDROLASE FAMILY 16 PROTEIN"/>
    <property type="match status" value="1"/>
</dbReference>
<dbReference type="PANTHER" id="PTHR10963">
    <property type="entry name" value="GLYCOSYL HYDROLASE-RELATED"/>
    <property type="match status" value="1"/>
</dbReference>
<dbReference type="InterPro" id="IPR050546">
    <property type="entry name" value="Glycosyl_Hydrlase_16"/>
</dbReference>
<reference evidence="2 3" key="1">
    <citation type="submission" date="2018-11" db="EMBL/GenBank/DDBJ databases">
        <title>Genome sequence of Saitozyma podzolica DSM 27192.</title>
        <authorList>
            <person name="Aliyu H."/>
            <person name="Gorte O."/>
            <person name="Ochsenreither K."/>
        </authorList>
    </citation>
    <scope>NUCLEOTIDE SEQUENCE [LARGE SCALE GENOMIC DNA]</scope>
    <source>
        <strain evidence="2 3">DSM 27192</strain>
    </source>
</reference>
<dbReference type="SUPFAM" id="SSF49899">
    <property type="entry name" value="Concanavalin A-like lectins/glucanases"/>
    <property type="match status" value="1"/>
</dbReference>
<protein>
    <recommendedName>
        <fullName evidence="4">GH16 domain-containing protein</fullName>
    </recommendedName>
</protein>
<dbReference type="OrthoDB" id="4781at2759"/>
<evidence type="ECO:0000313" key="3">
    <source>
        <dbReference type="Proteomes" id="UP000279259"/>
    </source>
</evidence>